<evidence type="ECO:0000256" key="4">
    <source>
        <dbReference type="ARBA" id="ARBA00023004"/>
    </source>
</evidence>
<dbReference type="RefSeq" id="WP_145356896.1">
    <property type="nucleotide sequence ID" value="NZ_CP036265.1"/>
</dbReference>
<keyword evidence="3" id="KW-0479">Metal-binding</keyword>
<dbReference type="OrthoDB" id="9780503at2"/>
<dbReference type="EMBL" id="CP036265">
    <property type="protein sequence ID" value="QDT14230.1"/>
    <property type="molecule type" value="Genomic_DNA"/>
</dbReference>
<keyword evidence="4" id="KW-0408">Iron</keyword>
<dbReference type="GO" id="GO:0046872">
    <property type="term" value="F:metal ion binding"/>
    <property type="evidence" value="ECO:0007669"/>
    <property type="project" value="UniProtKB-KW"/>
</dbReference>
<dbReference type="InterPro" id="IPR013785">
    <property type="entry name" value="Aldolase_TIM"/>
</dbReference>
<sequence length="292" mass="32515">MNLSFLYRGTLSSCNYDCPYCPFAKHWESPEELASDRAGLDRFVEWIAGRTDDEIAILFTPWGEALVRKWYREAVTFLSNLPHVRRVAVQTNLSVDPRWLADADPATAALWCTYHPGQAGSPGRAGRAAFLRRCRTLDDLGVRYSVGVVGRREHLAEIETLRTELRPGVYLWVNAEKDEPGHDAADLVEALTRIDPLFPTNLADHPSRGRACRTGWDVFTVDAAGDVRRCHFVDRVIGNLHDGTFPAGRSGAPCPNATCGCHIGYVHLEPLGLHEIFGDGLLERIPAGWPNR</sequence>
<evidence type="ECO:0000313" key="7">
    <source>
        <dbReference type="Proteomes" id="UP000318741"/>
    </source>
</evidence>
<keyword evidence="2" id="KW-0949">S-adenosyl-L-methionine</keyword>
<evidence type="ECO:0008006" key="8">
    <source>
        <dbReference type="Google" id="ProtNLM"/>
    </source>
</evidence>
<dbReference type="SUPFAM" id="SSF102114">
    <property type="entry name" value="Radical SAM enzymes"/>
    <property type="match status" value="1"/>
</dbReference>
<accession>A0A517P4C6</accession>
<dbReference type="AlphaFoldDB" id="A0A517P4C6"/>
<name>A0A517P4C6_9PLAN</name>
<dbReference type="Proteomes" id="UP000318741">
    <property type="component" value="Chromosome"/>
</dbReference>
<evidence type="ECO:0000256" key="1">
    <source>
        <dbReference type="ARBA" id="ARBA00001966"/>
    </source>
</evidence>
<evidence type="ECO:0000313" key="6">
    <source>
        <dbReference type="EMBL" id="QDT14230.1"/>
    </source>
</evidence>
<dbReference type="KEGG" id="acaf:CA12_02990"/>
<dbReference type="GO" id="GO:0051536">
    <property type="term" value="F:iron-sulfur cluster binding"/>
    <property type="evidence" value="ECO:0007669"/>
    <property type="project" value="UniProtKB-KW"/>
</dbReference>
<reference evidence="6 7" key="1">
    <citation type="submission" date="2019-02" db="EMBL/GenBank/DDBJ databases">
        <title>Deep-cultivation of Planctomycetes and their phenomic and genomic characterization uncovers novel biology.</title>
        <authorList>
            <person name="Wiegand S."/>
            <person name="Jogler M."/>
            <person name="Boedeker C."/>
            <person name="Pinto D."/>
            <person name="Vollmers J."/>
            <person name="Rivas-Marin E."/>
            <person name="Kohn T."/>
            <person name="Peeters S.H."/>
            <person name="Heuer A."/>
            <person name="Rast P."/>
            <person name="Oberbeckmann S."/>
            <person name="Bunk B."/>
            <person name="Jeske O."/>
            <person name="Meyerdierks A."/>
            <person name="Storesund J.E."/>
            <person name="Kallscheuer N."/>
            <person name="Luecker S."/>
            <person name="Lage O.M."/>
            <person name="Pohl T."/>
            <person name="Merkel B.J."/>
            <person name="Hornburger P."/>
            <person name="Mueller R.-W."/>
            <person name="Bruemmer F."/>
            <person name="Labrenz M."/>
            <person name="Spormann A.M."/>
            <person name="Op den Camp H."/>
            <person name="Overmann J."/>
            <person name="Amann R."/>
            <person name="Jetten M.S.M."/>
            <person name="Mascher T."/>
            <person name="Medema M.H."/>
            <person name="Devos D.P."/>
            <person name="Kaster A.-K."/>
            <person name="Ovreas L."/>
            <person name="Rohde M."/>
            <person name="Galperin M.Y."/>
            <person name="Jogler C."/>
        </authorList>
    </citation>
    <scope>NUCLEOTIDE SEQUENCE [LARGE SCALE GENOMIC DNA]</scope>
    <source>
        <strain evidence="6 7">CA12</strain>
    </source>
</reference>
<organism evidence="6 7">
    <name type="scientific">Alienimonas californiensis</name>
    <dbReference type="NCBI Taxonomy" id="2527989"/>
    <lineage>
        <taxon>Bacteria</taxon>
        <taxon>Pseudomonadati</taxon>
        <taxon>Planctomycetota</taxon>
        <taxon>Planctomycetia</taxon>
        <taxon>Planctomycetales</taxon>
        <taxon>Planctomycetaceae</taxon>
        <taxon>Alienimonas</taxon>
    </lineage>
</organism>
<protein>
    <recommendedName>
        <fullName evidence="8">Radical SAM superfamily protein</fullName>
    </recommendedName>
</protein>
<dbReference type="InterPro" id="IPR047771">
    <property type="entry name" value="Radical_SAM_STM4011-like"/>
</dbReference>
<dbReference type="GO" id="GO:0003824">
    <property type="term" value="F:catalytic activity"/>
    <property type="evidence" value="ECO:0007669"/>
    <property type="project" value="InterPro"/>
</dbReference>
<dbReference type="InterPro" id="IPR007197">
    <property type="entry name" value="rSAM"/>
</dbReference>
<dbReference type="NCBIfam" id="NF038073">
    <property type="entry name" value="rSAM_STM4011"/>
    <property type="match status" value="1"/>
</dbReference>
<dbReference type="SFLD" id="SFLDS00029">
    <property type="entry name" value="Radical_SAM"/>
    <property type="match status" value="1"/>
</dbReference>
<evidence type="ECO:0000256" key="2">
    <source>
        <dbReference type="ARBA" id="ARBA00022691"/>
    </source>
</evidence>
<dbReference type="InterPro" id="IPR058240">
    <property type="entry name" value="rSAM_sf"/>
</dbReference>
<keyword evidence="5" id="KW-0411">Iron-sulfur</keyword>
<proteinExistence type="predicted"/>
<comment type="cofactor">
    <cofactor evidence="1">
        <name>[4Fe-4S] cluster</name>
        <dbReference type="ChEBI" id="CHEBI:49883"/>
    </cofactor>
</comment>
<evidence type="ECO:0000256" key="3">
    <source>
        <dbReference type="ARBA" id="ARBA00022723"/>
    </source>
</evidence>
<evidence type="ECO:0000256" key="5">
    <source>
        <dbReference type="ARBA" id="ARBA00023014"/>
    </source>
</evidence>
<gene>
    <name evidence="6" type="ORF">CA12_02990</name>
</gene>
<keyword evidence="7" id="KW-1185">Reference proteome</keyword>
<dbReference type="Gene3D" id="3.20.20.70">
    <property type="entry name" value="Aldolase class I"/>
    <property type="match status" value="1"/>
</dbReference>